<name>A0A1G4XC12_9ACTN</name>
<dbReference type="Proteomes" id="UP000198981">
    <property type="component" value="Unassembled WGS sequence"/>
</dbReference>
<sequence length="178" mass="19505">MSMQFTEVDPVADGPLLHEWVTAERAVFWQMQGASLADVVAAYAEIDASPHHHAFLGRVDGEPVFLTERYDPAADPVSQVFEVEPGDVGMHLLVAPPAAPVPGFTLAVMRTVLAWLFDDPVVHRVVVEPDASNTAIHRLNARAGFVVQGEVELPTKRALLSTCTRDQFLASLREEVLR</sequence>
<dbReference type="GO" id="GO:0019290">
    <property type="term" value="P:siderophore biosynthetic process"/>
    <property type="evidence" value="ECO:0007669"/>
    <property type="project" value="InterPro"/>
</dbReference>
<evidence type="ECO:0000313" key="6">
    <source>
        <dbReference type="EMBL" id="SCX38803.1"/>
    </source>
</evidence>
<evidence type="ECO:0000259" key="5">
    <source>
        <dbReference type="SMART" id="SM01006"/>
    </source>
</evidence>
<dbReference type="EMBL" id="FMUH01000001">
    <property type="protein sequence ID" value="SCX38803.1"/>
    <property type="molecule type" value="Genomic_DNA"/>
</dbReference>
<dbReference type="SUPFAM" id="SSF55729">
    <property type="entry name" value="Acyl-CoA N-acyltransferases (Nat)"/>
    <property type="match status" value="1"/>
</dbReference>
<evidence type="ECO:0000256" key="1">
    <source>
        <dbReference type="ARBA" id="ARBA00003818"/>
    </source>
</evidence>
<comment type="pathway">
    <text evidence="2">Siderophore biosynthesis; mycobactin biosynthesis.</text>
</comment>
<dbReference type="Gene3D" id="3.40.630.30">
    <property type="match status" value="1"/>
</dbReference>
<dbReference type="OrthoDB" id="5177616at2"/>
<dbReference type="STRING" id="1960309.SAMN03159343_0506"/>
<gene>
    <name evidence="6" type="ORF">SAMN03159343_0506</name>
</gene>
<dbReference type="InterPro" id="IPR016181">
    <property type="entry name" value="Acyl_CoA_acyltransferase"/>
</dbReference>
<protein>
    <recommendedName>
        <fullName evidence="3">Lysine N-acyltransferase MbtK</fullName>
    </recommendedName>
    <alternativeName>
        <fullName evidence="4">Mycobactin synthase protein K</fullName>
    </alternativeName>
</protein>
<keyword evidence="6" id="KW-0808">Transferase</keyword>
<comment type="function">
    <text evidence="1">Acyltransferase required for the direct transfer of medium- to long-chain fatty acyl moieties from a carrier protein (MbtL) on to the epsilon-amino group of lysine residue in the mycobactin core.</text>
</comment>
<evidence type="ECO:0000256" key="3">
    <source>
        <dbReference type="ARBA" id="ARBA00020586"/>
    </source>
</evidence>
<dbReference type="SMART" id="SM01006">
    <property type="entry name" value="AlcB"/>
    <property type="match status" value="1"/>
</dbReference>
<dbReference type="Pfam" id="PF13523">
    <property type="entry name" value="Acetyltransf_8"/>
    <property type="match status" value="1"/>
</dbReference>
<keyword evidence="7" id="KW-1185">Reference proteome</keyword>
<evidence type="ECO:0000256" key="2">
    <source>
        <dbReference type="ARBA" id="ARBA00005102"/>
    </source>
</evidence>
<dbReference type="PANTHER" id="PTHR31438:SF1">
    <property type="entry name" value="LYSINE N-ACYLTRANSFERASE C17G9.06C-RELATED"/>
    <property type="match status" value="1"/>
</dbReference>
<reference evidence="7" key="1">
    <citation type="submission" date="2016-10" db="EMBL/GenBank/DDBJ databases">
        <authorList>
            <person name="Varghese N."/>
            <person name="Submissions S."/>
        </authorList>
    </citation>
    <scope>NUCLEOTIDE SEQUENCE [LARGE SCALE GENOMIC DNA]</scope>
    <source>
        <strain evidence="7">DSM 45722</strain>
    </source>
</reference>
<accession>A0A1G4XC12</accession>
<feature type="domain" description="Acyltransferase MbtK/IucB-like conserved" evidence="5">
    <location>
        <begin position="6"/>
        <end position="53"/>
    </location>
</feature>
<evidence type="ECO:0000256" key="4">
    <source>
        <dbReference type="ARBA" id="ARBA00031122"/>
    </source>
</evidence>
<evidence type="ECO:0000313" key="7">
    <source>
        <dbReference type="Proteomes" id="UP000198981"/>
    </source>
</evidence>
<dbReference type="UniPathway" id="UPA00011"/>
<organism evidence="6 7">
    <name type="scientific">Klenkia marina</name>
    <dbReference type="NCBI Taxonomy" id="1960309"/>
    <lineage>
        <taxon>Bacteria</taxon>
        <taxon>Bacillati</taxon>
        <taxon>Actinomycetota</taxon>
        <taxon>Actinomycetes</taxon>
        <taxon>Geodermatophilales</taxon>
        <taxon>Geodermatophilaceae</taxon>
        <taxon>Klenkia</taxon>
    </lineage>
</organism>
<proteinExistence type="predicted"/>
<dbReference type="RefSeq" id="WP_092799335.1">
    <property type="nucleotide sequence ID" value="NZ_FMUH01000001.1"/>
</dbReference>
<dbReference type="PANTHER" id="PTHR31438">
    <property type="entry name" value="LYSINE N-ACYLTRANSFERASE C17G9.06C-RELATED"/>
    <property type="match status" value="1"/>
</dbReference>
<dbReference type="GO" id="GO:0016410">
    <property type="term" value="F:N-acyltransferase activity"/>
    <property type="evidence" value="ECO:0007669"/>
    <property type="project" value="TreeGrafter"/>
</dbReference>
<dbReference type="AlphaFoldDB" id="A0A1G4XC12"/>
<dbReference type="InterPro" id="IPR019432">
    <property type="entry name" value="Acyltransferase_MbtK/IucB-like"/>
</dbReference>